<sequence length="87" mass="9511">MLEKMDPYTLLQAYQVIIDQGTATTDGARTFQGLTAQAGYDGYNVTLSDGTVTVVLMFHQKCAVESPSGRATAQFLKRIERLLEGHA</sequence>
<evidence type="ECO:0000313" key="1">
    <source>
        <dbReference type="EMBL" id="WLD58866.1"/>
    </source>
</evidence>
<organism evidence="1">
    <name type="scientific">Salinispirillum sp. LH 10-3-1</name>
    <dbReference type="NCBI Taxonomy" id="2952525"/>
    <lineage>
        <taxon>Bacteria</taxon>
        <taxon>Pseudomonadati</taxon>
        <taxon>Pseudomonadota</taxon>
        <taxon>Gammaproteobacteria</taxon>
        <taxon>Oceanospirillales</taxon>
        <taxon>Saccharospirillaceae</taxon>
        <taxon>Salinispirillum</taxon>
    </lineage>
</organism>
<name>A0AB38YHT6_9GAMM</name>
<accession>A0AB38YHT6</accession>
<gene>
    <name evidence="1" type="ORF">NFC81_03500</name>
</gene>
<dbReference type="RefSeq" id="WP_304996152.1">
    <property type="nucleotide sequence ID" value="NZ_CP101717.1"/>
</dbReference>
<dbReference type="AlphaFoldDB" id="A0AB38YHT6"/>
<proteinExistence type="predicted"/>
<dbReference type="Pfam" id="PF11280">
    <property type="entry name" value="DUF3081"/>
    <property type="match status" value="1"/>
</dbReference>
<dbReference type="InterPro" id="IPR021432">
    <property type="entry name" value="DUF3081"/>
</dbReference>
<protein>
    <submittedName>
        <fullName evidence="1">DUF3081 domain-containing protein</fullName>
    </submittedName>
</protein>
<dbReference type="EMBL" id="CP101717">
    <property type="protein sequence ID" value="WLD58866.1"/>
    <property type="molecule type" value="Genomic_DNA"/>
</dbReference>
<reference evidence="1" key="1">
    <citation type="submission" date="2022-07" db="EMBL/GenBank/DDBJ databases">
        <title>Complete genome sequence of Salinispirillum sp. LH10-3-1 capable of multiple carbohydrate inversion isolated from a soda lake.</title>
        <authorList>
            <person name="Liu J."/>
            <person name="Zhai Y."/>
            <person name="Zhang H."/>
            <person name="Yang H."/>
            <person name="Qu J."/>
            <person name="Li J."/>
        </authorList>
    </citation>
    <scope>NUCLEOTIDE SEQUENCE</scope>
    <source>
        <strain evidence="1">LH 10-3-1</strain>
    </source>
</reference>